<dbReference type="GO" id="GO:0003700">
    <property type="term" value="F:DNA-binding transcription factor activity"/>
    <property type="evidence" value="ECO:0007669"/>
    <property type="project" value="InterPro"/>
</dbReference>
<evidence type="ECO:0000256" key="4">
    <source>
        <dbReference type="ARBA" id="ARBA00023163"/>
    </source>
</evidence>
<keyword evidence="6" id="KW-0175">Coiled coil</keyword>
<dbReference type="InterPro" id="IPR036638">
    <property type="entry name" value="HLH_DNA-bd_sf"/>
</dbReference>
<evidence type="ECO:0000256" key="6">
    <source>
        <dbReference type="SAM" id="Coils"/>
    </source>
</evidence>
<dbReference type="SMART" id="SM00353">
    <property type="entry name" value="HLH"/>
    <property type="match status" value="1"/>
</dbReference>
<feature type="region of interest" description="Disordered" evidence="7">
    <location>
        <begin position="36"/>
        <end position="76"/>
    </location>
</feature>
<dbReference type="GO" id="GO:0003677">
    <property type="term" value="F:DNA binding"/>
    <property type="evidence" value="ECO:0007669"/>
    <property type="project" value="UniProtKB-KW"/>
</dbReference>
<feature type="compositionally biased region" description="Low complexity" evidence="7">
    <location>
        <begin position="321"/>
        <end position="336"/>
    </location>
</feature>
<dbReference type="CDD" id="cd11446">
    <property type="entry name" value="bHLH_AtILR3_like"/>
    <property type="match status" value="1"/>
</dbReference>
<proteinExistence type="evidence at transcript level"/>
<comment type="subcellular location">
    <subcellularLocation>
        <location evidence="1">Nucleus</location>
    </subcellularLocation>
</comment>
<dbReference type="PANTHER" id="PTHR47001:SF1">
    <property type="entry name" value="TRANSCRIPTION FACTOR BHLH11"/>
    <property type="match status" value="1"/>
</dbReference>
<dbReference type="Gene3D" id="4.10.280.10">
    <property type="entry name" value="Helix-loop-helix DNA-binding domain"/>
    <property type="match status" value="1"/>
</dbReference>
<evidence type="ECO:0000313" key="9">
    <source>
        <dbReference type="EMBL" id="WAK86086.1"/>
    </source>
</evidence>
<organism evidence="9">
    <name type="scientific">Nothapodytes nimmoniana</name>
    <name type="common">Nothapodytes foetida</name>
    <dbReference type="NCBI Taxonomy" id="159386"/>
    <lineage>
        <taxon>Eukaryota</taxon>
        <taxon>Viridiplantae</taxon>
        <taxon>Streptophyta</taxon>
        <taxon>Embryophyta</taxon>
        <taxon>Tracheophyta</taxon>
        <taxon>Spermatophyta</taxon>
        <taxon>Magnoliopsida</taxon>
        <taxon>eudicotyledons</taxon>
        <taxon>Gunneridae</taxon>
        <taxon>Pentapetalae</taxon>
        <taxon>asterids</taxon>
        <taxon>lamiids</taxon>
        <taxon>Icacinales</taxon>
        <taxon>Icacinaceae</taxon>
        <taxon>Nothapodytes</taxon>
    </lineage>
</organism>
<keyword evidence="2" id="KW-0805">Transcription regulation</keyword>
<keyword evidence="5" id="KW-0539">Nucleus</keyword>
<dbReference type="Pfam" id="PF23177">
    <property type="entry name" value="bHLH_IRO3"/>
    <property type="match status" value="1"/>
</dbReference>
<name>A0A9E9BYY3_NOTNI</name>
<dbReference type="EMBL" id="OP311558">
    <property type="protein sequence ID" value="WAK86086.1"/>
    <property type="molecule type" value="mRNA"/>
</dbReference>
<evidence type="ECO:0000256" key="1">
    <source>
        <dbReference type="ARBA" id="ARBA00004123"/>
    </source>
</evidence>
<dbReference type="PANTHER" id="PTHR47001">
    <property type="entry name" value="TRANSCRIPTION FACTOR BHLH121"/>
    <property type="match status" value="1"/>
</dbReference>
<feature type="coiled-coil region" evidence="6">
    <location>
        <begin position="113"/>
        <end position="161"/>
    </location>
</feature>
<keyword evidence="4" id="KW-0804">Transcription</keyword>
<feature type="region of interest" description="Disordered" evidence="7">
    <location>
        <begin position="243"/>
        <end position="348"/>
    </location>
</feature>
<dbReference type="GO" id="GO:0046983">
    <property type="term" value="F:protein dimerization activity"/>
    <property type="evidence" value="ECO:0007669"/>
    <property type="project" value="InterPro"/>
</dbReference>
<sequence length="348" mass="38578">MDELIERDAFCQSIQLSNPNHSSSADFGHQTLPNMPLPNMPLPSNQLPHVSSNQRPETELKDSITARKVQKADREKLRRDRLNEQFMELGNTLDPERPKNDKASILSDTIQWLKDLTAQVSRLKADHAALTEESRELTQEKNDLKEEKASLKSDIENLNAQYQQRLRSVYPWSGVDHPVVMHPSYHFSLPMPIAPGPIPMHPPLQPYPFFGNQNPAVVPNPCSTFVPYVNPTTVIEQQSIQFATPGMGTGSRSCTSSKQDSRNKSSGQEESRVEKSEDSKDVATNLELKTPGSTPDQDSSSKHGKSSKLLRKENSPTDGGSSSRCSSSHSVQASSSNCINGGTNFEDR</sequence>
<reference evidence="9" key="1">
    <citation type="submission" date="2022-08" db="EMBL/GenBank/DDBJ databases">
        <title>Phylogenomics of transcriptionally active AP2/ERF and bHLH transcription factors and their promoter regions regulating camptothecin biosynthesis in Nothapodytes nimmoniana.</title>
        <authorList>
            <person name="Godbole R.C."/>
            <person name="Pable A.A."/>
            <person name="Singh S."/>
            <person name="Barvkar V.T."/>
        </authorList>
    </citation>
    <scope>NUCLEOTIDE SEQUENCE</scope>
</reference>
<evidence type="ECO:0000256" key="7">
    <source>
        <dbReference type="SAM" id="MobiDB-lite"/>
    </source>
</evidence>
<feature type="compositionally biased region" description="Polar residues" evidence="7">
    <location>
        <begin position="337"/>
        <end position="348"/>
    </location>
</feature>
<evidence type="ECO:0000256" key="2">
    <source>
        <dbReference type="ARBA" id="ARBA00023015"/>
    </source>
</evidence>
<dbReference type="InterPro" id="IPR057075">
    <property type="entry name" value="bHLH_IRO3"/>
</dbReference>
<dbReference type="InterPro" id="IPR011598">
    <property type="entry name" value="bHLH_dom"/>
</dbReference>
<evidence type="ECO:0000256" key="3">
    <source>
        <dbReference type="ARBA" id="ARBA00023125"/>
    </source>
</evidence>
<dbReference type="GO" id="GO:0006879">
    <property type="term" value="P:intracellular iron ion homeostasis"/>
    <property type="evidence" value="ECO:0007669"/>
    <property type="project" value="InterPro"/>
</dbReference>
<accession>A0A9E9BYY3</accession>
<feature type="compositionally biased region" description="Basic and acidic residues" evidence="7">
    <location>
        <begin position="56"/>
        <end position="76"/>
    </location>
</feature>
<dbReference type="GO" id="GO:0005634">
    <property type="term" value="C:nucleus"/>
    <property type="evidence" value="ECO:0007669"/>
    <property type="project" value="UniProtKB-SubCell"/>
</dbReference>
<protein>
    <submittedName>
        <fullName evidence="9">Transcription factor bHLH40</fullName>
    </submittedName>
</protein>
<evidence type="ECO:0000259" key="8">
    <source>
        <dbReference type="PROSITE" id="PS50888"/>
    </source>
</evidence>
<dbReference type="SUPFAM" id="SSF47459">
    <property type="entry name" value="HLH, helix-loop-helix DNA-binding domain"/>
    <property type="match status" value="1"/>
</dbReference>
<dbReference type="InterPro" id="IPR044579">
    <property type="entry name" value="bHLH11/121"/>
</dbReference>
<dbReference type="AlphaFoldDB" id="A0A9E9BYY3"/>
<keyword evidence="3" id="KW-0238">DNA-binding</keyword>
<evidence type="ECO:0000256" key="5">
    <source>
        <dbReference type="ARBA" id="ARBA00023242"/>
    </source>
</evidence>
<feature type="domain" description="BHLH" evidence="8">
    <location>
        <begin position="66"/>
        <end position="116"/>
    </location>
</feature>
<dbReference type="PROSITE" id="PS50888">
    <property type="entry name" value="BHLH"/>
    <property type="match status" value="1"/>
</dbReference>
<feature type="compositionally biased region" description="Basic and acidic residues" evidence="7">
    <location>
        <begin position="259"/>
        <end position="281"/>
    </location>
</feature>